<feature type="compositionally biased region" description="Basic residues" evidence="1">
    <location>
        <begin position="18"/>
        <end position="28"/>
    </location>
</feature>
<feature type="compositionally biased region" description="Basic and acidic residues" evidence="1">
    <location>
        <begin position="29"/>
        <end position="42"/>
    </location>
</feature>
<feature type="compositionally biased region" description="Polar residues" evidence="1">
    <location>
        <begin position="1"/>
        <end position="13"/>
    </location>
</feature>
<gene>
    <name evidence="2" type="primary">ARP6</name>
    <name evidence="2" type="ORF">g.41817</name>
</gene>
<evidence type="ECO:0000313" key="2">
    <source>
        <dbReference type="EMBL" id="JAG70445.1"/>
    </source>
</evidence>
<proteinExistence type="predicted"/>
<protein>
    <submittedName>
        <fullName evidence="2">ARP6 protein</fullName>
    </submittedName>
</protein>
<evidence type="ECO:0000256" key="1">
    <source>
        <dbReference type="SAM" id="MobiDB-lite"/>
    </source>
</evidence>
<feature type="region of interest" description="Disordered" evidence="1">
    <location>
        <begin position="80"/>
        <end position="105"/>
    </location>
</feature>
<dbReference type="AlphaFoldDB" id="A0A0C9PIC5"/>
<reference evidence="2" key="1">
    <citation type="submission" date="2015-01" db="EMBL/GenBank/DDBJ databases">
        <title>Transcriptome Assembly of Fopius arisanus.</title>
        <authorList>
            <person name="Geib S."/>
        </authorList>
    </citation>
    <scope>NUCLEOTIDE SEQUENCE</scope>
</reference>
<organism evidence="2">
    <name type="scientific">Fopius arisanus</name>
    <dbReference type="NCBI Taxonomy" id="64838"/>
    <lineage>
        <taxon>Eukaryota</taxon>
        <taxon>Metazoa</taxon>
        <taxon>Ecdysozoa</taxon>
        <taxon>Arthropoda</taxon>
        <taxon>Hexapoda</taxon>
        <taxon>Insecta</taxon>
        <taxon>Pterygota</taxon>
        <taxon>Neoptera</taxon>
        <taxon>Endopterygota</taxon>
        <taxon>Hymenoptera</taxon>
        <taxon>Apocrita</taxon>
        <taxon>Ichneumonoidea</taxon>
        <taxon>Braconidae</taxon>
        <taxon>Opiinae</taxon>
        <taxon>Fopius</taxon>
    </lineage>
</organism>
<feature type="region of interest" description="Disordered" evidence="1">
    <location>
        <begin position="1"/>
        <end position="66"/>
    </location>
</feature>
<accession>A0A0C9PIC5</accession>
<name>A0A0C9PIC5_9HYME</name>
<sequence>METPSLGNTSRPWSTRIRGSRRSWRNSRKKVEELEDQKRDQNCRVPSGQSSSPNPQRPPDPINENISIESGRFTASSMEISPIPTHSSIEISKTEVSSPSITSDSLKLPDETAYKSLHLAHPQEIDTKSQEEIEDNSILDHWTCSNARIKLVFHDDSMSLNHDLSTAGVTSEHEKKFCEWLRVRYECQCGTRKPQNSSYCHTHSSFSPVFICG</sequence>
<dbReference type="EMBL" id="GBYB01000678">
    <property type="protein sequence ID" value="JAG70445.1"/>
    <property type="molecule type" value="Transcribed_RNA"/>
</dbReference>